<dbReference type="EMBL" id="AWWV01012803">
    <property type="protein sequence ID" value="OMO64452.1"/>
    <property type="molecule type" value="Genomic_DNA"/>
</dbReference>
<dbReference type="Gramene" id="OMO64452">
    <property type="protein sequence ID" value="OMO64452"/>
    <property type="gene ID" value="CCACVL1_21729"/>
</dbReference>
<evidence type="ECO:0000256" key="1">
    <source>
        <dbReference type="SAM" id="SignalP"/>
    </source>
</evidence>
<sequence>MDSSTVGSSSFLSILLLLLLKKSSSLTQNTPKPRLQSLIPVNPTVSYIEAVAKKHSSSRMNTK</sequence>
<feature type="chain" id="PRO_5013317551" evidence="1">
    <location>
        <begin position="28"/>
        <end position="63"/>
    </location>
</feature>
<keyword evidence="3" id="KW-1185">Reference proteome</keyword>
<protein>
    <submittedName>
        <fullName evidence="2">Uncharacterized protein</fullName>
    </submittedName>
</protein>
<reference evidence="2 3" key="1">
    <citation type="submission" date="2013-09" db="EMBL/GenBank/DDBJ databases">
        <title>Corchorus capsularis genome sequencing.</title>
        <authorList>
            <person name="Alam M."/>
            <person name="Haque M.S."/>
            <person name="Islam M.S."/>
            <person name="Emdad E.M."/>
            <person name="Islam M.M."/>
            <person name="Ahmed B."/>
            <person name="Halim A."/>
            <person name="Hossen Q.M.M."/>
            <person name="Hossain M.Z."/>
            <person name="Ahmed R."/>
            <person name="Khan M.M."/>
            <person name="Islam R."/>
            <person name="Rashid M.M."/>
            <person name="Khan S.A."/>
            <person name="Rahman M.S."/>
            <person name="Alam M."/>
        </authorList>
    </citation>
    <scope>NUCLEOTIDE SEQUENCE [LARGE SCALE GENOMIC DNA]</scope>
    <source>
        <strain evidence="3">cv. CVL-1</strain>
        <tissue evidence="2">Whole seedling</tissue>
    </source>
</reference>
<organism evidence="2 3">
    <name type="scientific">Corchorus capsularis</name>
    <name type="common">Jute</name>
    <dbReference type="NCBI Taxonomy" id="210143"/>
    <lineage>
        <taxon>Eukaryota</taxon>
        <taxon>Viridiplantae</taxon>
        <taxon>Streptophyta</taxon>
        <taxon>Embryophyta</taxon>
        <taxon>Tracheophyta</taxon>
        <taxon>Spermatophyta</taxon>
        <taxon>Magnoliopsida</taxon>
        <taxon>eudicotyledons</taxon>
        <taxon>Gunneridae</taxon>
        <taxon>Pentapetalae</taxon>
        <taxon>rosids</taxon>
        <taxon>malvids</taxon>
        <taxon>Malvales</taxon>
        <taxon>Malvaceae</taxon>
        <taxon>Grewioideae</taxon>
        <taxon>Apeibeae</taxon>
        <taxon>Corchorus</taxon>
    </lineage>
</organism>
<dbReference type="Proteomes" id="UP000188268">
    <property type="component" value="Unassembled WGS sequence"/>
</dbReference>
<feature type="signal peptide" evidence="1">
    <location>
        <begin position="1"/>
        <end position="27"/>
    </location>
</feature>
<proteinExistence type="predicted"/>
<gene>
    <name evidence="2" type="ORF">CCACVL1_21729</name>
</gene>
<comment type="caution">
    <text evidence="2">The sequence shown here is derived from an EMBL/GenBank/DDBJ whole genome shotgun (WGS) entry which is preliminary data.</text>
</comment>
<keyword evidence="1" id="KW-0732">Signal</keyword>
<evidence type="ECO:0000313" key="2">
    <source>
        <dbReference type="EMBL" id="OMO64452.1"/>
    </source>
</evidence>
<dbReference type="AlphaFoldDB" id="A0A1R3H276"/>
<accession>A0A1R3H276</accession>
<evidence type="ECO:0000313" key="3">
    <source>
        <dbReference type="Proteomes" id="UP000188268"/>
    </source>
</evidence>
<name>A0A1R3H276_COCAP</name>